<evidence type="ECO:0000313" key="3">
    <source>
        <dbReference type="EMBL" id="KAG5955381.1"/>
    </source>
</evidence>
<evidence type="ECO:0000313" key="4">
    <source>
        <dbReference type="Proteomes" id="UP000784919"/>
    </source>
</evidence>
<gene>
    <name evidence="3" type="ORF">E4U56_007255</name>
</gene>
<name>A0A9P7MLP6_9HYPO</name>
<feature type="compositionally biased region" description="Basic and acidic residues" evidence="2">
    <location>
        <begin position="236"/>
        <end position="246"/>
    </location>
</feature>
<keyword evidence="1" id="KW-0175">Coiled coil</keyword>
<sequence>MSRKWRNDATSRGQVKFLTRDMLPVHMSRFADHITTEWIRGRNDIDTTSATMTEIDNKIAYQYALYVELSMKFEGLRRTFCEDFEYWTLEMWMRASTRARQAMRDLLTTNDIHVGGRPGRNGIALGLHHVVTRYIHGDRPQEEEPQKPENEPPFNERVDLVTEDGNSHPALKANQPLQYQIYRQQTEVADTTAKLEAAQLATRKLKEEESSVDSMNKDPSVDLCEGSCSDDTFSDDPAKQKGKEEETLPEGFTPCERTHSQENLELSPLKVLAVSCFREILATAEFAMSWNALLITTPLISLLRDFVSHYRLVARMVP</sequence>
<feature type="coiled-coil region" evidence="1">
    <location>
        <begin position="188"/>
        <end position="218"/>
    </location>
</feature>
<evidence type="ECO:0000256" key="1">
    <source>
        <dbReference type="SAM" id="Coils"/>
    </source>
</evidence>
<dbReference type="AlphaFoldDB" id="A0A9P7MLP6"/>
<feature type="region of interest" description="Disordered" evidence="2">
    <location>
        <begin position="137"/>
        <end position="156"/>
    </location>
</feature>
<dbReference type="Proteomes" id="UP000784919">
    <property type="component" value="Unassembled WGS sequence"/>
</dbReference>
<comment type="caution">
    <text evidence="3">The sequence shown here is derived from an EMBL/GenBank/DDBJ whole genome shotgun (WGS) entry which is preliminary data.</text>
</comment>
<dbReference type="EMBL" id="SRPS01000676">
    <property type="protein sequence ID" value="KAG5955381.1"/>
    <property type="molecule type" value="Genomic_DNA"/>
</dbReference>
<reference evidence="3" key="1">
    <citation type="journal article" date="2020" name="bioRxiv">
        <title>Whole genome comparisons of ergot fungi reveals the divergence and evolution of species within the genus Claviceps are the result of varying mechanisms driving genome evolution and host range expansion.</title>
        <authorList>
            <person name="Wyka S.A."/>
            <person name="Mondo S.J."/>
            <person name="Liu M."/>
            <person name="Dettman J."/>
            <person name="Nalam V."/>
            <person name="Broders K.D."/>
        </authorList>
    </citation>
    <scope>NUCLEOTIDE SEQUENCE</scope>
    <source>
        <strain evidence="3">CCC 1102</strain>
    </source>
</reference>
<accession>A0A9P7MLP6</accession>
<protein>
    <submittedName>
        <fullName evidence="3">Uncharacterized protein</fullName>
    </submittedName>
</protein>
<feature type="region of interest" description="Disordered" evidence="2">
    <location>
        <begin position="228"/>
        <end position="255"/>
    </location>
</feature>
<dbReference type="OrthoDB" id="10352051at2759"/>
<evidence type="ECO:0000256" key="2">
    <source>
        <dbReference type="SAM" id="MobiDB-lite"/>
    </source>
</evidence>
<organism evidence="3 4">
    <name type="scientific">Claviceps arundinis</name>
    <dbReference type="NCBI Taxonomy" id="1623583"/>
    <lineage>
        <taxon>Eukaryota</taxon>
        <taxon>Fungi</taxon>
        <taxon>Dikarya</taxon>
        <taxon>Ascomycota</taxon>
        <taxon>Pezizomycotina</taxon>
        <taxon>Sordariomycetes</taxon>
        <taxon>Hypocreomycetidae</taxon>
        <taxon>Hypocreales</taxon>
        <taxon>Clavicipitaceae</taxon>
        <taxon>Claviceps</taxon>
    </lineage>
</organism>
<proteinExistence type="predicted"/>